<dbReference type="PANTHER" id="PTHR23017">
    <property type="entry name" value="SERPENTINE RECEPTOR, CLASS X"/>
    <property type="match status" value="1"/>
</dbReference>
<accession>A0A016VH40</accession>
<evidence type="ECO:0000313" key="3">
    <source>
        <dbReference type="EMBL" id="EYC26586.1"/>
    </source>
</evidence>
<name>A0A016VH40_9BILA</name>
<keyword evidence="1" id="KW-0812">Transmembrane</keyword>
<evidence type="ECO:0000313" key="4">
    <source>
        <dbReference type="Proteomes" id="UP000024635"/>
    </source>
</evidence>
<dbReference type="AlphaFoldDB" id="A0A016VH40"/>
<keyword evidence="4" id="KW-1185">Reference proteome</keyword>
<feature type="transmembrane region" description="Helical" evidence="1">
    <location>
        <begin position="48"/>
        <end position="71"/>
    </location>
</feature>
<sequence length="137" mass="15698">MESRIFFLIDLFSLQTASQRLQATTEKRRKNTIFGQKQLAQLRVQIRFYIQGCVSGALLACLLLCYNIFLPFAKTKWALFILGTLAWEITHLLESTIILLFNKPLRSALLHPRLPCCKQDENVTVLPSKIKAMITTV</sequence>
<organism evidence="3 4">
    <name type="scientific">Ancylostoma ceylanicum</name>
    <dbReference type="NCBI Taxonomy" id="53326"/>
    <lineage>
        <taxon>Eukaryota</taxon>
        <taxon>Metazoa</taxon>
        <taxon>Ecdysozoa</taxon>
        <taxon>Nematoda</taxon>
        <taxon>Chromadorea</taxon>
        <taxon>Rhabditida</taxon>
        <taxon>Rhabditina</taxon>
        <taxon>Rhabditomorpha</taxon>
        <taxon>Strongyloidea</taxon>
        <taxon>Ancylostomatidae</taxon>
        <taxon>Ancylostomatinae</taxon>
        <taxon>Ancylostoma</taxon>
    </lineage>
</organism>
<feature type="domain" description="7TM GPCR serpentine receptor class x (Srx)" evidence="2">
    <location>
        <begin position="26"/>
        <end position="102"/>
    </location>
</feature>
<dbReference type="EMBL" id="JARK01001346">
    <property type="protein sequence ID" value="EYC26586.1"/>
    <property type="molecule type" value="Genomic_DNA"/>
</dbReference>
<proteinExistence type="predicted"/>
<dbReference type="PANTHER" id="PTHR23017:SF3">
    <property type="entry name" value="G-PROTEIN COUPLED RECEPTORS FAMILY 1 PROFILE DOMAIN-CONTAINING PROTEIN"/>
    <property type="match status" value="1"/>
</dbReference>
<reference evidence="4" key="1">
    <citation type="journal article" date="2015" name="Nat. Genet.">
        <title>The genome and transcriptome of the zoonotic hookworm Ancylostoma ceylanicum identify infection-specific gene families.</title>
        <authorList>
            <person name="Schwarz E.M."/>
            <person name="Hu Y."/>
            <person name="Antoshechkin I."/>
            <person name="Miller M.M."/>
            <person name="Sternberg P.W."/>
            <person name="Aroian R.V."/>
        </authorList>
    </citation>
    <scope>NUCLEOTIDE SEQUENCE</scope>
    <source>
        <strain evidence="4">HY135</strain>
    </source>
</reference>
<evidence type="ECO:0000259" key="2">
    <source>
        <dbReference type="Pfam" id="PF10328"/>
    </source>
</evidence>
<feature type="transmembrane region" description="Helical" evidence="1">
    <location>
        <begin position="77"/>
        <end position="101"/>
    </location>
</feature>
<dbReference type="Pfam" id="PF10328">
    <property type="entry name" value="7TM_GPCR_Srx"/>
    <property type="match status" value="1"/>
</dbReference>
<evidence type="ECO:0000256" key="1">
    <source>
        <dbReference type="SAM" id="Phobius"/>
    </source>
</evidence>
<dbReference type="Proteomes" id="UP000024635">
    <property type="component" value="Unassembled WGS sequence"/>
</dbReference>
<keyword evidence="1" id="KW-0472">Membrane</keyword>
<keyword evidence="1" id="KW-1133">Transmembrane helix</keyword>
<gene>
    <name evidence="3" type="primary">Acey_s0010.g848</name>
    <name evidence="3" type="ORF">Y032_0010g848</name>
</gene>
<comment type="caution">
    <text evidence="3">The sequence shown here is derived from an EMBL/GenBank/DDBJ whole genome shotgun (WGS) entry which is preliminary data.</text>
</comment>
<dbReference type="InterPro" id="IPR019430">
    <property type="entry name" value="7TM_GPCR_serpentine_rcpt_Srx"/>
</dbReference>
<protein>
    <recommendedName>
        <fullName evidence="2">7TM GPCR serpentine receptor class x (Srx) domain-containing protein</fullName>
    </recommendedName>
</protein>